<feature type="compositionally biased region" description="Basic and acidic residues" evidence="1">
    <location>
        <begin position="459"/>
        <end position="506"/>
    </location>
</feature>
<organism evidence="2 3">
    <name type="scientific">Limulus polyphemus</name>
    <name type="common">Atlantic horseshoe crab</name>
    <dbReference type="NCBI Taxonomy" id="6850"/>
    <lineage>
        <taxon>Eukaryota</taxon>
        <taxon>Metazoa</taxon>
        <taxon>Ecdysozoa</taxon>
        <taxon>Arthropoda</taxon>
        <taxon>Chelicerata</taxon>
        <taxon>Merostomata</taxon>
        <taxon>Xiphosura</taxon>
        <taxon>Limulidae</taxon>
        <taxon>Limulus</taxon>
    </lineage>
</organism>
<dbReference type="InterPro" id="IPR036691">
    <property type="entry name" value="Endo/exonu/phosph_ase_sf"/>
</dbReference>
<feature type="compositionally biased region" description="Basic and acidic residues" evidence="1">
    <location>
        <begin position="218"/>
        <end position="238"/>
    </location>
</feature>
<sequence>MPRGRGKKSQSPKATVERSSSKTPEVATELQQEKSPRRSSRSSTRSQVSPGSEPIAEGRRSRRSSTAAQTAASEAHARVTRSRSQTSHKGSPISTPKSEVESPASRVRSGRRNKNRVNYQEESEGEEDTSTVKKENDDKDYNESDIEEKLTRSGNKRAISKSPRKQKRNSGDNQSVQHSKRRAQKNSQEPEEDSVLKDNSVSQSDEEMGKKEKANKKYKTDCEMDSGDKKGENKEKANKKCKPATEIDEDDKEEENKEKKANKKCKPATEMDGGDEETANKECKPATEMNGDDKERGNKEKANKECKPISEMDGGDKEGANKECKLDCEMDSGEDVIKECKPVSEMDGGDKEGANKECKPATEIDGDEKAINECKPDSEVDGGEKAINECKPATEMDGDEKAINECKPATEIDGDEKAINECKPDSEVDGGEKAINECKPATEVDGEKAINECKPATEVDGGEKAINEGKPDSEVDGGEKAINECKPDSEVDGGEKAINECKPDSKMDDDEMEEEINKDLTPESKMDDEYASPVKDNSTRATMQGVFSPTKSTVETVSESKDISYEPSTKKNEGNVLDVNKDKSSDLKRKREVQNFENGFTEHPEKRSRKADEAEDESAVERNIITEKVSVSEISQECEEKVEIMENKEVEMNISEKDNLCVEKTSENLETFNTPETFLKEEEEPMEVDEEKGDMLSEVPVEPKQENKTKEFSIESQSLLQKTETVTERSSVSETKKSSEVEKYHLEKPLLSNSDVNNLDTGWNTKEVRQSDKVLKENQESSAGLSEKQESLSKIPTPLPEDTSEVSLRIERGDSRVSVIQQSSEQSSKNLGTSCVGESVNVQEEKNKELYLPANVYTSSIYAEQGDCIVEKKKVSSIVAFSSTLEEKDDKCEIQHSNTVFESLCKSSKNMNSSKILLADIETVSQFEKDKNPSCVVISNESDLTENIAVPKSPHHEAEHQLTPTSDPLSCKSTQPGEGVKCSEIPDQAKFPIGEKTGPVDNAQSVQPSSSLATVTSSVTEHAEVVTTCTLVEPSKVYTVSITSTDHSKDDFIKDNMVESSEKDAFSNVSADHPTVNSDSNIPAETTKVHAVLETFANHSKIDVLNSLEEAPCIDTLDDHSKVDLVSDTLADHSKVNNVLNAPTDVVSNSLTDDSEVSVISSTPSEQPKMDVISNTQTEHSKVDIVTNNATNGVHNAGLVEIEKQHALRFPGRQYLFNSALTSELRAALSNRTFSIVSCSLKTAEPRHDQLFTELEIINPDLVCFQHISLPYFTDILEPKMKDSGYVGVTNSPKNDLTGLATFCKSAAFHIDEHSAMSLKEIVEKEVNLSPLEPSDKEAFLSLLDTSGSILFTHLSSACGQKLTVTNVSFPETDVSTHTLHVSCLAREAFSAMKGIQQPHVLCGRFNIPANGPAYQLLKDGYLSNEMIEDLQARKDVPLPGKENAALVNLLWKAFQHPSSHLRSCYSTVKGNELVTPEAEPGKTKTSPNLVWFSSDSLNTVGVLDIESPPSLSACGFESLKADIAFVSSNT</sequence>
<feature type="compositionally biased region" description="Basic and acidic residues" evidence="1">
    <location>
        <begin position="766"/>
        <end position="779"/>
    </location>
</feature>
<feature type="compositionally biased region" description="Basic residues" evidence="1">
    <location>
        <begin position="1"/>
        <end position="10"/>
    </location>
</feature>
<dbReference type="RefSeq" id="XP_013789023.1">
    <property type="nucleotide sequence ID" value="XM_013933569.2"/>
</dbReference>
<dbReference type="RefSeq" id="XP_013789024.1">
    <property type="nucleotide sequence ID" value="XM_013933570.2"/>
</dbReference>
<feature type="region of interest" description="Disordered" evidence="1">
    <location>
        <begin position="459"/>
        <end position="621"/>
    </location>
</feature>
<dbReference type="Gene3D" id="3.60.10.10">
    <property type="entry name" value="Endonuclease/exonuclease/phosphatase"/>
    <property type="match status" value="1"/>
</dbReference>
<feature type="region of interest" description="Disordered" evidence="1">
    <location>
        <begin position="954"/>
        <end position="980"/>
    </location>
</feature>
<feature type="compositionally biased region" description="Basic and acidic residues" evidence="1">
    <location>
        <begin position="558"/>
        <end position="605"/>
    </location>
</feature>
<evidence type="ECO:0000313" key="2">
    <source>
        <dbReference type="Proteomes" id="UP000694941"/>
    </source>
</evidence>
<dbReference type="RefSeq" id="XP_022257153.1">
    <property type="nucleotide sequence ID" value="XM_022401445.1"/>
</dbReference>
<feature type="compositionally biased region" description="Polar residues" evidence="1">
    <location>
        <begin position="82"/>
        <end position="97"/>
    </location>
</feature>
<feature type="compositionally biased region" description="Acidic residues" evidence="1">
    <location>
        <begin position="681"/>
        <end position="692"/>
    </location>
</feature>
<feature type="compositionally biased region" description="Basic and acidic residues" evidence="1">
    <location>
        <begin position="734"/>
        <end position="748"/>
    </location>
</feature>
<feature type="compositionally biased region" description="Polar residues" evidence="1">
    <location>
        <begin position="751"/>
        <end position="764"/>
    </location>
</feature>
<feature type="compositionally biased region" description="Basic and acidic residues" evidence="1">
    <location>
        <begin position="515"/>
        <end position="528"/>
    </location>
</feature>
<feature type="compositionally biased region" description="Basic and acidic residues" evidence="1">
    <location>
        <begin position="130"/>
        <end position="151"/>
    </location>
</feature>
<dbReference type="GeneID" id="106472900"/>
<dbReference type="SUPFAM" id="SSF56219">
    <property type="entry name" value="DNase I-like"/>
    <property type="match status" value="1"/>
</dbReference>
<proteinExistence type="predicted"/>
<reference evidence="3 4" key="1">
    <citation type="submission" date="2025-05" db="UniProtKB">
        <authorList>
            <consortium name="RefSeq"/>
        </authorList>
    </citation>
    <scope>IDENTIFICATION</scope>
    <source>
        <tissue evidence="3 4">Muscle</tissue>
    </source>
</reference>
<gene>
    <name evidence="3 4 5" type="primary">LOC106472900</name>
</gene>
<feature type="compositionally biased region" description="Basic residues" evidence="1">
    <location>
        <begin position="154"/>
        <end position="168"/>
    </location>
</feature>
<protein>
    <submittedName>
        <fullName evidence="3 4">Uncharacterized protein LOC106472900</fullName>
    </submittedName>
</protein>
<feature type="compositionally biased region" description="Low complexity" evidence="1">
    <location>
        <begin position="64"/>
        <end position="74"/>
    </location>
</feature>
<feature type="region of interest" description="Disordered" evidence="1">
    <location>
        <begin position="665"/>
        <end position="807"/>
    </location>
</feature>
<feature type="compositionally biased region" description="Polar residues" evidence="1">
    <location>
        <begin position="714"/>
        <end position="724"/>
    </location>
</feature>
<evidence type="ECO:0000313" key="3">
    <source>
        <dbReference type="RefSeq" id="XP_013789023.1"/>
    </source>
</evidence>
<evidence type="ECO:0000313" key="5">
    <source>
        <dbReference type="RefSeq" id="XP_022257153.1"/>
    </source>
</evidence>
<feature type="region of interest" description="Disordered" evidence="1">
    <location>
        <begin position="339"/>
        <end position="363"/>
    </location>
</feature>
<evidence type="ECO:0000313" key="4">
    <source>
        <dbReference type="RefSeq" id="XP_013789024.1"/>
    </source>
</evidence>
<feature type="compositionally biased region" description="Basic and acidic residues" evidence="1">
    <location>
        <begin position="701"/>
        <end position="713"/>
    </location>
</feature>
<dbReference type="Proteomes" id="UP000694941">
    <property type="component" value="Unplaced"/>
</dbReference>
<feature type="region of interest" description="Disordered" evidence="1">
    <location>
        <begin position="1"/>
        <end position="321"/>
    </location>
</feature>
<feature type="compositionally biased region" description="Polar residues" evidence="1">
    <location>
        <begin position="535"/>
        <end position="557"/>
    </location>
</feature>
<feature type="compositionally biased region" description="Low complexity" evidence="1">
    <location>
        <begin position="41"/>
        <end position="52"/>
    </location>
</feature>
<feature type="compositionally biased region" description="Polar residues" evidence="1">
    <location>
        <begin position="962"/>
        <end position="976"/>
    </location>
</feature>
<feature type="compositionally biased region" description="Basic and acidic residues" evidence="1">
    <location>
        <begin position="278"/>
        <end position="321"/>
    </location>
</feature>
<name>A0ABM1BUP2_LIMPO</name>
<evidence type="ECO:0000256" key="1">
    <source>
        <dbReference type="SAM" id="MobiDB-lite"/>
    </source>
</evidence>
<accession>A0ABM1BUP2</accession>
<keyword evidence="2" id="KW-1185">Reference proteome</keyword>